<dbReference type="EMBL" id="JANPWB010000009">
    <property type="protein sequence ID" value="KAJ1155156.1"/>
    <property type="molecule type" value="Genomic_DNA"/>
</dbReference>
<feature type="region of interest" description="Disordered" evidence="1">
    <location>
        <begin position="1"/>
        <end position="39"/>
    </location>
</feature>
<sequence length="67" mass="7944">MRRTRKKEKHGRAHQPRTTEDREATKEKNVQTKGKEAPRRVVTWLRQVRPMHCESHAEQPISSDCPQ</sequence>
<feature type="compositionally biased region" description="Basic residues" evidence="1">
    <location>
        <begin position="1"/>
        <end position="15"/>
    </location>
</feature>
<feature type="compositionally biased region" description="Basic and acidic residues" evidence="1">
    <location>
        <begin position="17"/>
        <end position="39"/>
    </location>
</feature>
<accession>A0AAV7RU52</accession>
<organism evidence="2 3">
    <name type="scientific">Pleurodeles waltl</name>
    <name type="common">Iberian ribbed newt</name>
    <dbReference type="NCBI Taxonomy" id="8319"/>
    <lineage>
        <taxon>Eukaryota</taxon>
        <taxon>Metazoa</taxon>
        <taxon>Chordata</taxon>
        <taxon>Craniata</taxon>
        <taxon>Vertebrata</taxon>
        <taxon>Euteleostomi</taxon>
        <taxon>Amphibia</taxon>
        <taxon>Batrachia</taxon>
        <taxon>Caudata</taxon>
        <taxon>Salamandroidea</taxon>
        <taxon>Salamandridae</taxon>
        <taxon>Pleurodelinae</taxon>
        <taxon>Pleurodeles</taxon>
    </lineage>
</organism>
<dbReference type="Proteomes" id="UP001066276">
    <property type="component" value="Chromosome 5"/>
</dbReference>
<evidence type="ECO:0000313" key="2">
    <source>
        <dbReference type="EMBL" id="KAJ1155156.1"/>
    </source>
</evidence>
<evidence type="ECO:0000313" key="3">
    <source>
        <dbReference type="Proteomes" id="UP001066276"/>
    </source>
</evidence>
<dbReference type="AlphaFoldDB" id="A0AAV7RU52"/>
<gene>
    <name evidence="2" type="ORF">NDU88_007891</name>
</gene>
<evidence type="ECO:0000256" key="1">
    <source>
        <dbReference type="SAM" id="MobiDB-lite"/>
    </source>
</evidence>
<proteinExistence type="predicted"/>
<reference evidence="2" key="1">
    <citation type="journal article" date="2022" name="bioRxiv">
        <title>Sequencing and chromosome-scale assembly of the giantPleurodeles waltlgenome.</title>
        <authorList>
            <person name="Brown T."/>
            <person name="Elewa A."/>
            <person name="Iarovenko S."/>
            <person name="Subramanian E."/>
            <person name="Araus A.J."/>
            <person name="Petzold A."/>
            <person name="Susuki M."/>
            <person name="Suzuki K.-i.T."/>
            <person name="Hayashi T."/>
            <person name="Toyoda A."/>
            <person name="Oliveira C."/>
            <person name="Osipova E."/>
            <person name="Leigh N.D."/>
            <person name="Simon A."/>
            <person name="Yun M.H."/>
        </authorList>
    </citation>
    <scope>NUCLEOTIDE SEQUENCE</scope>
    <source>
        <strain evidence="2">20211129_DDA</strain>
        <tissue evidence="2">Liver</tissue>
    </source>
</reference>
<protein>
    <submittedName>
        <fullName evidence="2">Uncharacterized protein</fullName>
    </submittedName>
</protein>
<comment type="caution">
    <text evidence="2">The sequence shown here is derived from an EMBL/GenBank/DDBJ whole genome shotgun (WGS) entry which is preliminary data.</text>
</comment>
<keyword evidence="3" id="KW-1185">Reference proteome</keyword>
<name>A0AAV7RU52_PLEWA</name>